<organism evidence="1">
    <name type="scientific">Leifsonia sp. NPDC080035</name>
    <dbReference type="NCBI Taxonomy" id="3143936"/>
    <lineage>
        <taxon>Bacteria</taxon>
        <taxon>Bacillati</taxon>
        <taxon>Actinomycetota</taxon>
        <taxon>Actinomycetes</taxon>
        <taxon>Micrococcales</taxon>
        <taxon>Microbacteriaceae</taxon>
        <taxon>Leifsonia</taxon>
    </lineage>
</organism>
<dbReference type="EMBL" id="CP157390">
    <property type="protein sequence ID" value="XBM48522.1"/>
    <property type="molecule type" value="Genomic_DNA"/>
</dbReference>
<name>A0AAU7GCY1_9MICO</name>
<sequence length="143" mass="16155">MNIGRFGRSGEIGFRETTDISIKGTEPDEWRNMTTTMRAVHERLDSIAQEEGVDLDACYVFLDTPGEIELFIPEWVSGAETPEETVAPIKWLPRKFVERVRSDSLITSLARRGSTEECFAEDDSQLCGIVIPYDADLLELPQE</sequence>
<dbReference type="AlphaFoldDB" id="A0AAU7GCY1"/>
<dbReference type="RefSeq" id="WP_348788472.1">
    <property type="nucleotide sequence ID" value="NZ_CP157390.1"/>
</dbReference>
<protein>
    <submittedName>
        <fullName evidence="1">Uncharacterized protein</fullName>
    </submittedName>
</protein>
<accession>A0AAU7GCY1</accession>
<reference evidence="1" key="1">
    <citation type="submission" date="2024-05" db="EMBL/GenBank/DDBJ databases">
        <title>The Natural Products Discovery Center: Release of the First 8490 Sequenced Strains for Exploring Actinobacteria Biosynthetic Diversity.</title>
        <authorList>
            <person name="Kalkreuter E."/>
            <person name="Kautsar S.A."/>
            <person name="Yang D."/>
            <person name="Bader C.D."/>
            <person name="Teijaro C.N."/>
            <person name="Fluegel L."/>
            <person name="Davis C.M."/>
            <person name="Simpson J.R."/>
            <person name="Lauterbach L."/>
            <person name="Steele A.D."/>
            <person name="Gui C."/>
            <person name="Meng S."/>
            <person name="Li G."/>
            <person name="Viehrig K."/>
            <person name="Ye F."/>
            <person name="Su P."/>
            <person name="Kiefer A.F."/>
            <person name="Nichols A."/>
            <person name="Cepeda A.J."/>
            <person name="Yan W."/>
            <person name="Fan B."/>
            <person name="Jiang Y."/>
            <person name="Adhikari A."/>
            <person name="Zheng C.-J."/>
            <person name="Schuster L."/>
            <person name="Cowan T.M."/>
            <person name="Smanski M.J."/>
            <person name="Chevrette M.G."/>
            <person name="de Carvalho L.P.S."/>
            <person name="Shen B."/>
        </authorList>
    </citation>
    <scope>NUCLEOTIDE SEQUENCE</scope>
    <source>
        <strain evidence="1">NPDC080035</strain>
    </source>
</reference>
<evidence type="ECO:0000313" key="1">
    <source>
        <dbReference type="EMBL" id="XBM48522.1"/>
    </source>
</evidence>
<proteinExistence type="predicted"/>
<gene>
    <name evidence="1" type="ORF">AAME72_01375</name>
</gene>